<evidence type="ECO:0000313" key="3">
    <source>
        <dbReference type="Proteomes" id="UP001501116"/>
    </source>
</evidence>
<accession>A0ABP5DX06</accession>
<evidence type="ECO:0000313" key="2">
    <source>
        <dbReference type="EMBL" id="GAA1986041.1"/>
    </source>
</evidence>
<dbReference type="PANTHER" id="PTHR45036">
    <property type="entry name" value="METHYLTRANSFERASE LIKE 7B"/>
    <property type="match status" value="1"/>
</dbReference>
<gene>
    <name evidence="2" type="ORF">GCM10009754_74760</name>
</gene>
<name>A0ABP5DX06_9PSEU</name>
<sequence length="210" mass="22861">MALVRNPRFARWFAKYGARNEARGNARLRAELLDGLTGTVVEVGAGTGLNFRHYPGSVGAVTAVEPEPSMRAFAERAASEVSAPIQVVDGMAQALPLDDASVDAVVVSAVLCSVADPREVLAEFRRVLRPGGELRFYEHVLAPGLVRRWAQRAAAPLWARLMGGCRTDRDTLATLRTCGFEVVRWREFVFPPGARFSLVGPRIHGVAVPR</sequence>
<dbReference type="Pfam" id="PF08241">
    <property type="entry name" value="Methyltransf_11"/>
    <property type="match status" value="1"/>
</dbReference>
<proteinExistence type="predicted"/>
<keyword evidence="3" id="KW-1185">Reference proteome</keyword>
<dbReference type="Proteomes" id="UP001501116">
    <property type="component" value="Unassembled WGS sequence"/>
</dbReference>
<dbReference type="RefSeq" id="WP_344429852.1">
    <property type="nucleotide sequence ID" value="NZ_BAAANN010000043.1"/>
</dbReference>
<comment type="caution">
    <text evidence="2">The sequence shown here is derived from an EMBL/GenBank/DDBJ whole genome shotgun (WGS) entry which is preliminary data.</text>
</comment>
<dbReference type="InterPro" id="IPR013216">
    <property type="entry name" value="Methyltransf_11"/>
</dbReference>
<dbReference type="EMBL" id="BAAANN010000043">
    <property type="protein sequence ID" value="GAA1986041.1"/>
    <property type="molecule type" value="Genomic_DNA"/>
</dbReference>
<dbReference type="InterPro" id="IPR029063">
    <property type="entry name" value="SAM-dependent_MTases_sf"/>
</dbReference>
<feature type="domain" description="Methyltransferase type 11" evidence="1">
    <location>
        <begin position="41"/>
        <end position="135"/>
    </location>
</feature>
<protein>
    <submittedName>
        <fullName evidence="2">Class I SAM-dependent methyltransferase</fullName>
    </submittedName>
</protein>
<dbReference type="SUPFAM" id="SSF53335">
    <property type="entry name" value="S-adenosyl-L-methionine-dependent methyltransferases"/>
    <property type="match status" value="1"/>
</dbReference>
<organism evidence="2 3">
    <name type="scientific">Amycolatopsis minnesotensis</name>
    <dbReference type="NCBI Taxonomy" id="337894"/>
    <lineage>
        <taxon>Bacteria</taxon>
        <taxon>Bacillati</taxon>
        <taxon>Actinomycetota</taxon>
        <taxon>Actinomycetes</taxon>
        <taxon>Pseudonocardiales</taxon>
        <taxon>Pseudonocardiaceae</taxon>
        <taxon>Amycolatopsis</taxon>
    </lineage>
</organism>
<keyword evidence="2" id="KW-0489">Methyltransferase</keyword>
<dbReference type="PANTHER" id="PTHR45036:SF1">
    <property type="entry name" value="METHYLTRANSFERASE LIKE 7A"/>
    <property type="match status" value="1"/>
</dbReference>
<keyword evidence="2" id="KW-0808">Transferase</keyword>
<evidence type="ECO:0000259" key="1">
    <source>
        <dbReference type="Pfam" id="PF08241"/>
    </source>
</evidence>
<dbReference type="GO" id="GO:0008168">
    <property type="term" value="F:methyltransferase activity"/>
    <property type="evidence" value="ECO:0007669"/>
    <property type="project" value="UniProtKB-KW"/>
</dbReference>
<dbReference type="GO" id="GO:0032259">
    <property type="term" value="P:methylation"/>
    <property type="evidence" value="ECO:0007669"/>
    <property type="project" value="UniProtKB-KW"/>
</dbReference>
<reference evidence="3" key="1">
    <citation type="journal article" date="2019" name="Int. J. Syst. Evol. Microbiol.">
        <title>The Global Catalogue of Microorganisms (GCM) 10K type strain sequencing project: providing services to taxonomists for standard genome sequencing and annotation.</title>
        <authorList>
            <consortium name="The Broad Institute Genomics Platform"/>
            <consortium name="The Broad Institute Genome Sequencing Center for Infectious Disease"/>
            <person name="Wu L."/>
            <person name="Ma J."/>
        </authorList>
    </citation>
    <scope>NUCLEOTIDE SEQUENCE [LARGE SCALE GENOMIC DNA]</scope>
    <source>
        <strain evidence="3">JCM 14545</strain>
    </source>
</reference>
<dbReference type="InterPro" id="IPR052356">
    <property type="entry name" value="Thiol_S-MT"/>
</dbReference>
<dbReference type="Gene3D" id="3.40.50.150">
    <property type="entry name" value="Vaccinia Virus protein VP39"/>
    <property type="match status" value="1"/>
</dbReference>
<dbReference type="CDD" id="cd02440">
    <property type="entry name" value="AdoMet_MTases"/>
    <property type="match status" value="1"/>
</dbReference>